<evidence type="ECO:0000313" key="2">
    <source>
        <dbReference type="EMBL" id="CAJ1897732.1"/>
    </source>
</evidence>
<evidence type="ECO:0000256" key="1">
    <source>
        <dbReference type="SAM" id="SignalP"/>
    </source>
</evidence>
<evidence type="ECO:0000313" key="3">
    <source>
        <dbReference type="Proteomes" id="UP001189624"/>
    </source>
</evidence>
<dbReference type="PANTHER" id="PTHR34463:SF11">
    <property type="entry name" value="GLYCINE-RICH PROTEIN LIKE"/>
    <property type="match status" value="1"/>
</dbReference>
<keyword evidence="3" id="KW-1185">Reference proteome</keyword>
<reference evidence="2" key="1">
    <citation type="submission" date="2023-10" db="EMBL/GenBank/DDBJ databases">
        <authorList>
            <person name="Domelevo Entfellner J.-B."/>
        </authorList>
    </citation>
    <scope>NUCLEOTIDE SEQUENCE</scope>
</reference>
<keyword evidence="1" id="KW-0732">Signal</keyword>
<dbReference type="PANTHER" id="PTHR34463">
    <property type="entry name" value="GLYCINE-RICH PROTEIN"/>
    <property type="match status" value="1"/>
</dbReference>
<accession>A0AA86RRE8</accession>
<proteinExistence type="predicted"/>
<dbReference type="AlphaFoldDB" id="A0AA86RRE8"/>
<dbReference type="EMBL" id="OY731398">
    <property type="protein sequence ID" value="CAJ1897732.1"/>
    <property type="molecule type" value="Genomic_DNA"/>
</dbReference>
<feature type="signal peptide" evidence="1">
    <location>
        <begin position="1"/>
        <end position="21"/>
    </location>
</feature>
<sequence>MAKWCIVVLVLALAVAVATNARKAPRDAGLKDHKNFITYGGNGGYSGIGSNGLPFGGIGGGGLGGGTTGIGGIVGTGRRGGVGGSVGGGSRGVGGTVGGGSGGLILEINLHMASSFFFGLS</sequence>
<organism evidence="2 3">
    <name type="scientific">Sphenostylis stenocarpa</name>
    <dbReference type="NCBI Taxonomy" id="92480"/>
    <lineage>
        <taxon>Eukaryota</taxon>
        <taxon>Viridiplantae</taxon>
        <taxon>Streptophyta</taxon>
        <taxon>Embryophyta</taxon>
        <taxon>Tracheophyta</taxon>
        <taxon>Spermatophyta</taxon>
        <taxon>Magnoliopsida</taxon>
        <taxon>eudicotyledons</taxon>
        <taxon>Gunneridae</taxon>
        <taxon>Pentapetalae</taxon>
        <taxon>rosids</taxon>
        <taxon>fabids</taxon>
        <taxon>Fabales</taxon>
        <taxon>Fabaceae</taxon>
        <taxon>Papilionoideae</taxon>
        <taxon>50 kb inversion clade</taxon>
        <taxon>NPAAA clade</taxon>
        <taxon>indigoferoid/millettioid clade</taxon>
        <taxon>Phaseoleae</taxon>
        <taxon>Sphenostylis</taxon>
    </lineage>
</organism>
<feature type="chain" id="PRO_5041714047" evidence="1">
    <location>
        <begin position="22"/>
        <end position="121"/>
    </location>
</feature>
<dbReference type="Proteomes" id="UP001189624">
    <property type="component" value="Chromosome 1"/>
</dbReference>
<gene>
    <name evidence="2" type="ORF">AYBTSS11_LOCUS3077</name>
</gene>
<protein>
    <submittedName>
        <fullName evidence="2">Uncharacterized protein</fullName>
    </submittedName>
</protein>
<dbReference type="Gramene" id="rna-AYBTSS11_LOCUS3077">
    <property type="protein sequence ID" value="CAJ1897732.1"/>
    <property type="gene ID" value="gene-AYBTSS11_LOCUS3077"/>
</dbReference>
<name>A0AA86RRE8_9FABA</name>